<keyword evidence="4" id="KW-1185">Reference proteome</keyword>
<feature type="domain" description="Response regulatory" evidence="2">
    <location>
        <begin position="5"/>
        <end position="126"/>
    </location>
</feature>
<proteinExistence type="predicted"/>
<dbReference type="CDD" id="cd17557">
    <property type="entry name" value="REC_Rcp-like"/>
    <property type="match status" value="1"/>
</dbReference>
<dbReference type="RefSeq" id="WP_380745841.1">
    <property type="nucleotide sequence ID" value="NZ_JBHTLI010000002.1"/>
</dbReference>
<evidence type="ECO:0000313" key="3">
    <source>
        <dbReference type="EMBL" id="MFD1096315.1"/>
    </source>
</evidence>
<organism evidence="3 4">
    <name type="scientific">Salegentibacter chungangensis</name>
    <dbReference type="NCBI Taxonomy" id="1335724"/>
    <lineage>
        <taxon>Bacteria</taxon>
        <taxon>Pseudomonadati</taxon>
        <taxon>Bacteroidota</taxon>
        <taxon>Flavobacteriia</taxon>
        <taxon>Flavobacteriales</taxon>
        <taxon>Flavobacteriaceae</taxon>
        <taxon>Salegentibacter</taxon>
    </lineage>
</organism>
<dbReference type="EMBL" id="JBHTLI010000002">
    <property type="protein sequence ID" value="MFD1096315.1"/>
    <property type="molecule type" value="Genomic_DNA"/>
</dbReference>
<comment type="caution">
    <text evidence="3">The sequence shown here is derived from an EMBL/GenBank/DDBJ whole genome shotgun (WGS) entry which is preliminary data.</text>
</comment>
<dbReference type="Proteomes" id="UP001597131">
    <property type="component" value="Unassembled WGS sequence"/>
</dbReference>
<dbReference type="Pfam" id="PF00072">
    <property type="entry name" value="Response_reg"/>
    <property type="match status" value="1"/>
</dbReference>
<dbReference type="InterPro" id="IPR001789">
    <property type="entry name" value="Sig_transdc_resp-reg_receiver"/>
</dbReference>
<name>A0ABW3NT12_9FLAO</name>
<dbReference type="PANTHER" id="PTHR44520:SF2">
    <property type="entry name" value="RESPONSE REGULATOR RCP1"/>
    <property type="match status" value="1"/>
</dbReference>
<dbReference type="InterPro" id="IPR052893">
    <property type="entry name" value="TCS_response_regulator"/>
</dbReference>
<sequence length="137" mass="15259">MSPLDVLLVEDNEGDAVLTIEALQEEGLCNQVKVVKDAYEALEFLENKESFTPNLILLDLNLPKIGGKDLLKKIKTHPQFRSIPVFILSTSSLIEDENFCMKAKADKYIVKPTDARDFSSLIAPVEELCNSNGFISN</sequence>
<feature type="modified residue" description="4-aspartylphosphate" evidence="1">
    <location>
        <position position="59"/>
    </location>
</feature>
<evidence type="ECO:0000256" key="1">
    <source>
        <dbReference type="PROSITE-ProRule" id="PRU00169"/>
    </source>
</evidence>
<gene>
    <name evidence="3" type="ORF">ACFQ3Q_11185</name>
</gene>
<protein>
    <submittedName>
        <fullName evidence="3">Response regulator</fullName>
    </submittedName>
</protein>
<evidence type="ECO:0000259" key="2">
    <source>
        <dbReference type="PROSITE" id="PS50110"/>
    </source>
</evidence>
<dbReference type="SMART" id="SM00448">
    <property type="entry name" value="REC"/>
    <property type="match status" value="1"/>
</dbReference>
<dbReference type="Gene3D" id="3.40.50.2300">
    <property type="match status" value="1"/>
</dbReference>
<reference evidence="4" key="1">
    <citation type="journal article" date="2019" name="Int. J. Syst. Evol. Microbiol.">
        <title>The Global Catalogue of Microorganisms (GCM) 10K type strain sequencing project: providing services to taxonomists for standard genome sequencing and annotation.</title>
        <authorList>
            <consortium name="The Broad Institute Genomics Platform"/>
            <consortium name="The Broad Institute Genome Sequencing Center for Infectious Disease"/>
            <person name="Wu L."/>
            <person name="Ma J."/>
        </authorList>
    </citation>
    <scope>NUCLEOTIDE SEQUENCE [LARGE SCALE GENOMIC DNA]</scope>
    <source>
        <strain evidence="4">CCUG 64793</strain>
    </source>
</reference>
<keyword evidence="1" id="KW-0597">Phosphoprotein</keyword>
<dbReference type="SUPFAM" id="SSF52172">
    <property type="entry name" value="CheY-like"/>
    <property type="match status" value="1"/>
</dbReference>
<evidence type="ECO:0000313" key="4">
    <source>
        <dbReference type="Proteomes" id="UP001597131"/>
    </source>
</evidence>
<dbReference type="PROSITE" id="PS50110">
    <property type="entry name" value="RESPONSE_REGULATORY"/>
    <property type="match status" value="1"/>
</dbReference>
<accession>A0ABW3NT12</accession>
<dbReference type="PANTHER" id="PTHR44520">
    <property type="entry name" value="RESPONSE REGULATOR RCP1-RELATED"/>
    <property type="match status" value="1"/>
</dbReference>
<dbReference type="InterPro" id="IPR011006">
    <property type="entry name" value="CheY-like_superfamily"/>
</dbReference>